<name>A0A373F8U4_COMTE</name>
<proteinExistence type="predicted"/>
<reference evidence="1 2" key="1">
    <citation type="submission" date="2018-08" db="EMBL/GenBank/DDBJ databases">
        <title>Comamonas testosteroni strain SWCO2.</title>
        <authorList>
            <person name="Jiang N."/>
            <person name="Zhang X.Z."/>
        </authorList>
    </citation>
    <scope>NUCLEOTIDE SEQUENCE [LARGE SCALE GENOMIC DNA]</scope>
    <source>
        <strain evidence="1 2">SWCO2</strain>
    </source>
</reference>
<accession>A0A373F8U4</accession>
<dbReference type="EMBL" id="QURR01000037">
    <property type="protein sequence ID" value="RGE40430.1"/>
    <property type="molecule type" value="Genomic_DNA"/>
</dbReference>
<organism evidence="1 2">
    <name type="scientific">Comamonas testosteroni</name>
    <name type="common">Pseudomonas testosteroni</name>
    <dbReference type="NCBI Taxonomy" id="285"/>
    <lineage>
        <taxon>Bacteria</taxon>
        <taxon>Pseudomonadati</taxon>
        <taxon>Pseudomonadota</taxon>
        <taxon>Betaproteobacteria</taxon>
        <taxon>Burkholderiales</taxon>
        <taxon>Comamonadaceae</taxon>
        <taxon>Comamonas</taxon>
    </lineage>
</organism>
<comment type="caution">
    <text evidence="1">The sequence shown here is derived from an EMBL/GenBank/DDBJ whole genome shotgun (WGS) entry which is preliminary data.</text>
</comment>
<sequence length="65" mass="7764">MNTMDGLHHLKTFLQRFDLSSCLSQADELLTEEVTYCSKLIDIFLNQLEKIVIQMFWLTRSERRI</sequence>
<evidence type="ECO:0000313" key="1">
    <source>
        <dbReference type="EMBL" id="RGE40430.1"/>
    </source>
</evidence>
<keyword evidence="2" id="KW-1185">Reference proteome</keyword>
<evidence type="ECO:0000313" key="2">
    <source>
        <dbReference type="Proteomes" id="UP000261948"/>
    </source>
</evidence>
<protein>
    <submittedName>
        <fullName evidence="1">Uncharacterized protein</fullName>
    </submittedName>
</protein>
<dbReference type="Proteomes" id="UP000261948">
    <property type="component" value="Unassembled WGS sequence"/>
</dbReference>
<dbReference type="AlphaFoldDB" id="A0A373F8U4"/>
<gene>
    <name evidence="1" type="ORF">DZC30_20420</name>
</gene>